<dbReference type="EMBL" id="LAZR01019422">
    <property type="protein sequence ID" value="KKL92593.1"/>
    <property type="molecule type" value="Genomic_DNA"/>
</dbReference>
<accession>A0A0F9G1R0</accession>
<sequence length="162" mass="16665">MGFGSAIKGLTGGRNPAALGRRVFRVGALADIDAAETVNLFRVSGGEVMITMMYGKLTALITGALTTHPMHTPTSNATPTDMSAISLTLEAGVVDDILSWDGLITDALEITGTGIGTPFSANTQILVPGVIGLVTAVAATVGAIDWTIHYIPLDPNAFINAL</sequence>
<name>A0A0F9G1R0_9ZZZZ</name>
<proteinExistence type="predicted"/>
<organism evidence="1">
    <name type="scientific">marine sediment metagenome</name>
    <dbReference type="NCBI Taxonomy" id="412755"/>
    <lineage>
        <taxon>unclassified sequences</taxon>
        <taxon>metagenomes</taxon>
        <taxon>ecological metagenomes</taxon>
    </lineage>
</organism>
<dbReference type="AlphaFoldDB" id="A0A0F9G1R0"/>
<evidence type="ECO:0000313" key="1">
    <source>
        <dbReference type="EMBL" id="KKL92593.1"/>
    </source>
</evidence>
<reference evidence="1" key="1">
    <citation type="journal article" date="2015" name="Nature">
        <title>Complex archaea that bridge the gap between prokaryotes and eukaryotes.</title>
        <authorList>
            <person name="Spang A."/>
            <person name="Saw J.H."/>
            <person name="Jorgensen S.L."/>
            <person name="Zaremba-Niedzwiedzka K."/>
            <person name="Martijn J."/>
            <person name="Lind A.E."/>
            <person name="van Eijk R."/>
            <person name="Schleper C."/>
            <person name="Guy L."/>
            <person name="Ettema T.J."/>
        </authorList>
    </citation>
    <scope>NUCLEOTIDE SEQUENCE</scope>
</reference>
<gene>
    <name evidence="1" type="ORF">LCGC14_1883160</name>
</gene>
<comment type="caution">
    <text evidence="1">The sequence shown here is derived from an EMBL/GenBank/DDBJ whole genome shotgun (WGS) entry which is preliminary data.</text>
</comment>
<protein>
    <submittedName>
        <fullName evidence="1">Uncharacterized protein</fullName>
    </submittedName>
</protein>